<evidence type="ECO:0000256" key="2">
    <source>
        <dbReference type="ARBA" id="ARBA00022692"/>
    </source>
</evidence>
<feature type="transmembrane region" description="Helical" evidence="5">
    <location>
        <begin position="22"/>
        <end position="39"/>
    </location>
</feature>
<feature type="transmembrane region" description="Helical" evidence="5">
    <location>
        <begin position="79"/>
        <end position="99"/>
    </location>
</feature>
<accession>A0A1Y2HCM8</accession>
<name>A0A1Y2HCM8_9FUNG</name>
<evidence type="ECO:0008006" key="8">
    <source>
        <dbReference type="Google" id="ProtNLM"/>
    </source>
</evidence>
<evidence type="ECO:0000256" key="3">
    <source>
        <dbReference type="ARBA" id="ARBA00022989"/>
    </source>
</evidence>
<evidence type="ECO:0000256" key="1">
    <source>
        <dbReference type="ARBA" id="ARBA00004141"/>
    </source>
</evidence>
<keyword evidence="7" id="KW-1185">Reference proteome</keyword>
<dbReference type="OrthoDB" id="5556610at2759"/>
<gene>
    <name evidence="6" type="ORF">BCR44DRAFT_123204</name>
</gene>
<evidence type="ECO:0000256" key="4">
    <source>
        <dbReference type="ARBA" id="ARBA00023136"/>
    </source>
</evidence>
<protein>
    <recommendedName>
        <fullName evidence="8">PQ loop repeat-domain-containing protein</fullName>
    </recommendedName>
</protein>
<dbReference type="Gene3D" id="1.20.1280.290">
    <property type="match status" value="1"/>
</dbReference>
<organism evidence="6 7">
    <name type="scientific">Catenaria anguillulae PL171</name>
    <dbReference type="NCBI Taxonomy" id="765915"/>
    <lineage>
        <taxon>Eukaryota</taxon>
        <taxon>Fungi</taxon>
        <taxon>Fungi incertae sedis</taxon>
        <taxon>Blastocladiomycota</taxon>
        <taxon>Blastocladiomycetes</taxon>
        <taxon>Blastocladiales</taxon>
        <taxon>Catenariaceae</taxon>
        <taxon>Catenaria</taxon>
    </lineage>
</organism>
<evidence type="ECO:0000313" key="7">
    <source>
        <dbReference type="Proteomes" id="UP000193411"/>
    </source>
</evidence>
<keyword evidence="4 5" id="KW-0472">Membrane</keyword>
<dbReference type="EMBL" id="MCFL01000048">
    <property type="protein sequence ID" value="ORZ32326.1"/>
    <property type="molecule type" value="Genomic_DNA"/>
</dbReference>
<dbReference type="AlphaFoldDB" id="A0A1Y2HCM8"/>
<feature type="transmembrane region" description="Helical" evidence="5">
    <location>
        <begin position="51"/>
        <end position="73"/>
    </location>
</feature>
<proteinExistence type="predicted"/>
<comment type="caution">
    <text evidence="6">The sequence shown here is derived from an EMBL/GenBank/DDBJ whole genome shotgun (WGS) entry which is preliminary data.</text>
</comment>
<comment type="subcellular location">
    <subcellularLocation>
        <location evidence="1">Membrane</location>
        <topology evidence="1">Multi-pass membrane protein</topology>
    </subcellularLocation>
</comment>
<keyword evidence="3 5" id="KW-1133">Transmembrane helix</keyword>
<evidence type="ECO:0000313" key="6">
    <source>
        <dbReference type="EMBL" id="ORZ32326.1"/>
    </source>
</evidence>
<evidence type="ECO:0000256" key="5">
    <source>
        <dbReference type="SAM" id="Phobius"/>
    </source>
</evidence>
<dbReference type="InterPro" id="IPR006603">
    <property type="entry name" value="PQ-loop_rpt"/>
</dbReference>
<reference evidence="6 7" key="1">
    <citation type="submission" date="2016-07" db="EMBL/GenBank/DDBJ databases">
        <title>Pervasive Adenine N6-methylation of Active Genes in Fungi.</title>
        <authorList>
            <consortium name="DOE Joint Genome Institute"/>
            <person name="Mondo S.J."/>
            <person name="Dannebaum R.O."/>
            <person name="Kuo R.C."/>
            <person name="Labutti K."/>
            <person name="Haridas S."/>
            <person name="Kuo A."/>
            <person name="Salamov A."/>
            <person name="Ahrendt S.R."/>
            <person name="Lipzen A."/>
            <person name="Sullivan W."/>
            <person name="Andreopoulos W.B."/>
            <person name="Clum A."/>
            <person name="Lindquist E."/>
            <person name="Daum C."/>
            <person name="Ramamoorthy G.K."/>
            <person name="Gryganskyi A."/>
            <person name="Culley D."/>
            <person name="Magnuson J.K."/>
            <person name="James T.Y."/>
            <person name="O'Malley M.A."/>
            <person name="Stajich J.E."/>
            <person name="Spatafora J.W."/>
            <person name="Visel A."/>
            <person name="Grigoriev I.V."/>
        </authorList>
    </citation>
    <scope>NUCLEOTIDE SEQUENCE [LARGE SCALE GENOMIC DNA]</scope>
    <source>
        <strain evidence="6 7">PL171</strain>
    </source>
</reference>
<dbReference type="Proteomes" id="UP000193411">
    <property type="component" value="Unassembled WGS sequence"/>
</dbReference>
<sequence length="122" mass="13105">MDGPLSHSQVAASGLSRASIEAIGYAGGLVLAVCLAPQLHHVIKNKSADDISYIWTCMYLVGVAITMVYLVLIEAVAGYVSLIVEATFLVALMVLKWYYARQKGMLMTNDAGLEEDGDSHAK</sequence>
<dbReference type="GO" id="GO:0016020">
    <property type="term" value="C:membrane"/>
    <property type="evidence" value="ECO:0007669"/>
    <property type="project" value="UniProtKB-SubCell"/>
</dbReference>
<keyword evidence="2 5" id="KW-0812">Transmembrane</keyword>
<dbReference type="Pfam" id="PF04193">
    <property type="entry name" value="PQ-loop"/>
    <property type="match status" value="1"/>
</dbReference>